<comment type="similarity">
    <text evidence="2">Belongs to the FIP1 family.</text>
</comment>
<feature type="compositionally biased region" description="Low complexity" evidence="5">
    <location>
        <begin position="17"/>
        <end position="37"/>
    </location>
</feature>
<feature type="compositionally biased region" description="Basic and acidic residues" evidence="5">
    <location>
        <begin position="1456"/>
        <end position="1476"/>
    </location>
</feature>
<feature type="compositionally biased region" description="Basic and acidic residues" evidence="5">
    <location>
        <begin position="1422"/>
        <end position="1449"/>
    </location>
</feature>
<gene>
    <name evidence="7" type="ORF">DKX38_010109</name>
</gene>
<feature type="region of interest" description="Disordered" evidence="5">
    <location>
        <begin position="1355"/>
        <end position="1536"/>
    </location>
</feature>
<protein>
    <recommendedName>
        <fullName evidence="6">Pre-mRNA polyadenylation factor Fip1 domain-containing protein</fullName>
    </recommendedName>
</protein>
<evidence type="ECO:0000256" key="3">
    <source>
        <dbReference type="ARBA" id="ARBA00022664"/>
    </source>
</evidence>
<organism evidence="7 8">
    <name type="scientific">Salix brachista</name>
    <dbReference type="NCBI Taxonomy" id="2182728"/>
    <lineage>
        <taxon>Eukaryota</taxon>
        <taxon>Viridiplantae</taxon>
        <taxon>Streptophyta</taxon>
        <taxon>Embryophyta</taxon>
        <taxon>Tracheophyta</taxon>
        <taxon>Spermatophyta</taxon>
        <taxon>Magnoliopsida</taxon>
        <taxon>eudicotyledons</taxon>
        <taxon>Gunneridae</taxon>
        <taxon>Pentapetalae</taxon>
        <taxon>rosids</taxon>
        <taxon>fabids</taxon>
        <taxon>Malpighiales</taxon>
        <taxon>Salicaceae</taxon>
        <taxon>Saliceae</taxon>
        <taxon>Salix</taxon>
    </lineage>
</organism>
<evidence type="ECO:0000259" key="6">
    <source>
        <dbReference type="Pfam" id="PF05182"/>
    </source>
</evidence>
<feature type="compositionally biased region" description="Acidic residues" evidence="5">
    <location>
        <begin position="140"/>
        <end position="150"/>
    </location>
</feature>
<dbReference type="GO" id="GO:0006397">
    <property type="term" value="P:mRNA processing"/>
    <property type="evidence" value="ECO:0007669"/>
    <property type="project" value="UniProtKB-KW"/>
</dbReference>
<dbReference type="Pfam" id="PF05182">
    <property type="entry name" value="Fip1"/>
    <property type="match status" value="1"/>
</dbReference>
<feature type="compositionally biased region" description="Acidic residues" evidence="5">
    <location>
        <begin position="641"/>
        <end position="650"/>
    </location>
</feature>
<proteinExistence type="inferred from homology"/>
<keyword evidence="4" id="KW-0539">Nucleus</keyword>
<keyword evidence="8" id="KW-1185">Reference proteome</keyword>
<evidence type="ECO:0000256" key="2">
    <source>
        <dbReference type="ARBA" id="ARBA00007459"/>
    </source>
</evidence>
<feature type="compositionally biased region" description="Basic and acidic residues" evidence="5">
    <location>
        <begin position="617"/>
        <end position="640"/>
    </location>
</feature>
<feature type="compositionally biased region" description="Polar residues" evidence="5">
    <location>
        <begin position="1411"/>
        <end position="1421"/>
    </location>
</feature>
<feature type="compositionally biased region" description="Basic and acidic residues" evidence="5">
    <location>
        <begin position="1196"/>
        <end position="1215"/>
    </location>
</feature>
<dbReference type="InterPro" id="IPR044976">
    <property type="entry name" value="FIPS5/FIPS3-like"/>
</dbReference>
<feature type="compositionally biased region" description="Basic and acidic residues" evidence="5">
    <location>
        <begin position="1001"/>
        <end position="1075"/>
    </location>
</feature>
<feature type="region of interest" description="Disordered" evidence="5">
    <location>
        <begin position="1"/>
        <end position="71"/>
    </location>
</feature>
<comment type="caution">
    <text evidence="7">The sequence shown here is derived from an EMBL/GenBank/DDBJ whole genome shotgun (WGS) entry which is preliminary data.</text>
</comment>
<dbReference type="GO" id="GO:0003723">
    <property type="term" value="F:RNA binding"/>
    <property type="evidence" value="ECO:0007669"/>
    <property type="project" value="TreeGrafter"/>
</dbReference>
<dbReference type="Proteomes" id="UP000326939">
    <property type="component" value="Chromosome 6"/>
</dbReference>
<dbReference type="EMBL" id="VDCV01000006">
    <property type="protein sequence ID" value="KAB5552798.1"/>
    <property type="molecule type" value="Genomic_DNA"/>
</dbReference>
<feature type="compositionally biased region" description="Basic and acidic residues" evidence="5">
    <location>
        <begin position="1374"/>
        <end position="1395"/>
    </location>
</feature>
<dbReference type="PANTHER" id="PTHR36884:SF1">
    <property type="entry name" value="FIP1[V]-LIKE PROTEIN"/>
    <property type="match status" value="1"/>
</dbReference>
<evidence type="ECO:0000256" key="4">
    <source>
        <dbReference type="ARBA" id="ARBA00023242"/>
    </source>
</evidence>
<feature type="compositionally biased region" description="Basic and acidic residues" evidence="5">
    <location>
        <begin position="1490"/>
        <end position="1502"/>
    </location>
</feature>
<dbReference type="InterPro" id="IPR007854">
    <property type="entry name" value="Fip1_dom"/>
</dbReference>
<evidence type="ECO:0000313" key="8">
    <source>
        <dbReference type="Proteomes" id="UP000326939"/>
    </source>
</evidence>
<feature type="compositionally biased region" description="Basic and acidic residues" evidence="5">
    <location>
        <begin position="1250"/>
        <end position="1261"/>
    </location>
</feature>
<dbReference type="GO" id="GO:0016607">
    <property type="term" value="C:nuclear speck"/>
    <property type="evidence" value="ECO:0007669"/>
    <property type="project" value="TreeGrafter"/>
</dbReference>
<feature type="domain" description="Pre-mRNA polyadenylation factor Fip1" evidence="6">
    <location>
        <begin position="470"/>
        <end position="512"/>
    </location>
</feature>
<reference evidence="8" key="1">
    <citation type="journal article" date="2019" name="Gigascience">
        <title>De novo genome assembly of the endangered Acer yangbiense, a plant species with extremely small populations endemic to Yunnan Province, China.</title>
        <authorList>
            <person name="Yang J."/>
            <person name="Wariss H.M."/>
            <person name="Tao L."/>
            <person name="Zhang R."/>
            <person name="Yun Q."/>
            <person name="Hollingsworth P."/>
            <person name="Dao Z."/>
            <person name="Luo G."/>
            <person name="Guo H."/>
            <person name="Ma Y."/>
            <person name="Sun W."/>
        </authorList>
    </citation>
    <scope>NUCLEOTIDE SEQUENCE [LARGE SCALE GENOMIC DNA]</scope>
    <source>
        <strain evidence="8">cv. br00</strain>
    </source>
</reference>
<accession>A0A5N5MCK3</accession>
<feature type="compositionally biased region" description="Basic and acidic residues" evidence="5">
    <location>
        <begin position="876"/>
        <end position="916"/>
    </location>
</feature>
<feature type="region of interest" description="Disordered" evidence="5">
    <location>
        <begin position="530"/>
        <end position="1277"/>
    </location>
</feature>
<keyword evidence="3" id="KW-0507">mRNA processing</keyword>
<feature type="compositionally biased region" description="Basic and acidic residues" evidence="5">
    <location>
        <begin position="1221"/>
        <end position="1241"/>
    </location>
</feature>
<feature type="compositionally biased region" description="Basic and acidic residues" evidence="5">
    <location>
        <begin position="926"/>
        <end position="994"/>
    </location>
</feature>
<evidence type="ECO:0000256" key="5">
    <source>
        <dbReference type="SAM" id="MobiDB-lite"/>
    </source>
</evidence>
<dbReference type="PANTHER" id="PTHR36884">
    <property type="entry name" value="FIP1[III]-LIKE PROTEIN"/>
    <property type="match status" value="1"/>
</dbReference>
<name>A0A5N5MCK3_9ROSI</name>
<evidence type="ECO:0000256" key="1">
    <source>
        <dbReference type="ARBA" id="ARBA00004123"/>
    </source>
</evidence>
<feature type="region of interest" description="Disordered" evidence="5">
    <location>
        <begin position="110"/>
        <end position="150"/>
    </location>
</feature>
<feature type="compositionally biased region" description="Basic and acidic residues" evidence="5">
    <location>
        <begin position="1082"/>
        <end position="1188"/>
    </location>
</feature>
<feature type="compositionally biased region" description="Polar residues" evidence="5">
    <location>
        <begin position="724"/>
        <end position="736"/>
    </location>
</feature>
<evidence type="ECO:0000313" key="7">
    <source>
        <dbReference type="EMBL" id="KAB5552798.1"/>
    </source>
</evidence>
<comment type="subcellular location">
    <subcellularLocation>
        <location evidence="1">Nucleus</location>
    </subcellularLocation>
</comment>
<sequence length="1536" mass="174068">MEDDDEFGDLYTDVLRPFSSSSSSTPQPAQPLSAPSFLHRPIDINDAVKDEEEEILHGNPPAPSNQNSFQTTSYSAPQVRVLGDAKSPIKGSIGEDSEVNFDIEEVNTGFLEDSGPIIPGLMEDDSRKMEASAEISGGDGDWEGEEDSDSEDDLQIVLNDDIHPVGTMGIDREIGDDDDDDEDGDPLVIVGDGDGPNQAMEEQDWGVGEDGVAAAGGGAEGERKEGGETVGKGNAVVGPKIGYSNHVYHHHPFHSQFKVSVVVVDVLCGYCEGENDDQDVFVVDAWGVVIARHVSPCSNMSIKFTVAVIFIWVDLLHLYNRGLCCDIGMSYTELNYVRPGAAPMPAATSVGPGGTPGQVRPPMNMGAIAGRGRGDWRPVGIKGAPQKNFHAGFGGSAWGAGRGSGNGLEFTLPSHNSFLGFLAFLSSAVCISLSYLHTRITHAMLWTCGQKKSAEPRNLLALDLFGTIFDVGIDGFEEKPWKYPGVDISDYFNFGLNEESWKDYCKQLEQYRLETTMQSKIRVYESGRAEQDYDPDLPPELAAATGFHAPANNSNAGKLDIGQSDLTKGSARMRPQIPTGRAIQVETGYGERIPSIEGRAPRVRDSDAIIEDSLDDSSPRDGVQDGAHNDPQKDDLRGSDASEDDMEQTENEYAGDFPQAYNGQKGGRTPYMNSSHNMPEGDVLPFHPKAPAPYRQTGSRGHPPSNPGRDFDTPREERRMQGRSCDSSPHLTPSQNSRDKKFLNDVEEESTESMDDKLSPRISSPIVVRDARELSSEEKDDAEPLQAEGSSRLGRDEITENEETTNDKDGNVHHSTRKQKVSSHIEQPALQQLDDEGDSMAARSSENSKDYQKWQDGVEEEVVQDRRSTRPGSIRQHLDENEQNFQRKDRDVRREMERNRGVIRGREDSYPHRDLDSSLPHHLHMKRESYDKRKERENPDISWQQRDEDPHSRKHKTEDRKRERGDEMGSRNRGKTRETERSDKDEYLHSRKQLENGSYRIHHDKDGNSRHRERDDNLKSRFEMVDDHHSKRRKDEEYVKREYAEKEEILHGHRENTSRRRHERDDQQKIRDNLDGYHSVKHKDEVWLQRERGERQREREREELYRVKQSNEENLPKREREEGRASVRSGRVVDDKAWAGHAWGKDEYKVSDKEYQLKDTVRNSEHQKRRDRMEDESLPRHRGRDDVYARGSQFSNEERRSRQERSSTRVDRTVDTSDNQRVPEKKHKENPRKNKESESGDHGTLGPSKRNQDDLNGHSDEVVDQNDSTFHASEPCKKEKKCLKSDKIWTDIQHDAELILRYVLYSLSHPSVSHITNDRYSGDLDFLKLAHIESLNRVVLKRSREPGSKEAEILMQRNSSKRLKKDASSDDEQQDSRRGRSKLERWTSHKERDYNVSKSSASLKFKEGDRNNNGGSLQSSKLSDEPPKKVEIVEKRTKVDTVEKHSTGEEKDDADAENKDSDTKPSEDRHSDTVEKLKKRSERFKLPMPSEKDAFSIKKIESEAPPSVKPEAPADSEIKPERPPRKRRWISNSKQS</sequence>
<feature type="compositionally biased region" description="Basic and acidic residues" evidence="5">
    <location>
        <begin position="709"/>
        <end position="720"/>
    </location>
</feature>